<dbReference type="Pfam" id="PF00006">
    <property type="entry name" value="ATP-synt_ab"/>
    <property type="match status" value="1"/>
</dbReference>
<feature type="domain" description="ATPase F1/V1/A1 complex alpha/beta subunit N-terminal" evidence="17">
    <location>
        <begin position="28"/>
        <end position="91"/>
    </location>
</feature>
<gene>
    <name evidence="14" type="primary">atpA</name>
    <name evidence="18" type="ORF">FZC36_00645</name>
</gene>
<reference evidence="18 19" key="1">
    <citation type="submission" date="2019-08" db="EMBL/GenBank/DDBJ databases">
        <title>Highly reduced genomes of protist endosymbionts show evolutionary convergence.</title>
        <authorList>
            <person name="George E."/>
            <person name="Husnik F."/>
            <person name="Tashyreva D."/>
            <person name="Prokopchuk G."/>
            <person name="Horak A."/>
            <person name="Kwong W.K."/>
            <person name="Lukes J."/>
            <person name="Keeling P.J."/>
        </authorList>
    </citation>
    <scope>NUCLEOTIDE SEQUENCE [LARGE SCALE GENOMIC DNA]</scope>
    <source>
        <strain evidence="18">1604HC</strain>
    </source>
</reference>
<dbReference type="AlphaFoldDB" id="A0A5C0UFR7"/>
<dbReference type="InterPro" id="IPR004100">
    <property type="entry name" value="ATPase_F1/V1/A1_a/bsu_N"/>
</dbReference>
<dbReference type="CDD" id="cd18113">
    <property type="entry name" value="ATP-synt_F1_alpha_C"/>
    <property type="match status" value="1"/>
</dbReference>
<dbReference type="NCBIfam" id="TIGR00962">
    <property type="entry name" value="atpA"/>
    <property type="match status" value="1"/>
</dbReference>
<dbReference type="InterPro" id="IPR038376">
    <property type="entry name" value="ATP_synth_asu_C_sf"/>
</dbReference>
<dbReference type="GO" id="GO:0043531">
    <property type="term" value="F:ADP binding"/>
    <property type="evidence" value="ECO:0007669"/>
    <property type="project" value="TreeGrafter"/>
</dbReference>
<dbReference type="GO" id="GO:0005886">
    <property type="term" value="C:plasma membrane"/>
    <property type="evidence" value="ECO:0007669"/>
    <property type="project" value="UniProtKB-SubCell"/>
</dbReference>
<evidence type="ECO:0000256" key="9">
    <source>
        <dbReference type="ARBA" id="ARBA00023065"/>
    </source>
</evidence>
<evidence type="ECO:0000259" key="16">
    <source>
        <dbReference type="Pfam" id="PF00306"/>
    </source>
</evidence>
<dbReference type="Pfam" id="PF00306">
    <property type="entry name" value="ATP-synt_ab_C"/>
    <property type="match status" value="1"/>
</dbReference>
<keyword evidence="7 14" id="KW-0067">ATP-binding</keyword>
<evidence type="ECO:0000256" key="10">
    <source>
        <dbReference type="ARBA" id="ARBA00023136"/>
    </source>
</evidence>
<organism evidence="18 19">
    <name type="scientific">Candidatus Nesciobacter abundans</name>
    <dbReference type="NCBI Taxonomy" id="2601668"/>
    <lineage>
        <taxon>Bacteria</taxon>
        <taxon>Pseudomonadati</taxon>
        <taxon>Pseudomonadota</taxon>
        <taxon>Alphaproteobacteria</taxon>
        <taxon>Holosporales</taxon>
        <taxon>Holosporaceae</taxon>
        <taxon>Candidatus Nesciobacter</taxon>
    </lineage>
</organism>
<dbReference type="InterPro" id="IPR020003">
    <property type="entry name" value="ATPase_a/bsu_AS"/>
</dbReference>
<dbReference type="GO" id="GO:0045259">
    <property type="term" value="C:proton-transporting ATP synthase complex"/>
    <property type="evidence" value="ECO:0007669"/>
    <property type="project" value="UniProtKB-KW"/>
</dbReference>
<comment type="function">
    <text evidence="1 14">Produces ATP from ADP in the presence of a proton gradient across the membrane. The alpha chain is a regulatory subunit.</text>
</comment>
<dbReference type="Gene3D" id="2.40.30.20">
    <property type="match status" value="1"/>
</dbReference>
<feature type="domain" description="ATP synthase alpha subunit C-terminal" evidence="16">
    <location>
        <begin position="379"/>
        <end position="502"/>
    </location>
</feature>
<comment type="caution">
    <text evidence="14">Lacks conserved residue(s) required for the propagation of feature annotation.</text>
</comment>
<dbReference type="Pfam" id="PF02874">
    <property type="entry name" value="ATP-synt_ab_N"/>
    <property type="match status" value="1"/>
</dbReference>
<dbReference type="GO" id="GO:0046933">
    <property type="term" value="F:proton-transporting ATP synthase activity, rotational mechanism"/>
    <property type="evidence" value="ECO:0007669"/>
    <property type="project" value="UniProtKB-UniRule"/>
</dbReference>
<evidence type="ECO:0000256" key="2">
    <source>
        <dbReference type="ARBA" id="ARBA00004370"/>
    </source>
</evidence>
<proteinExistence type="inferred from homology"/>
<evidence type="ECO:0000256" key="1">
    <source>
        <dbReference type="ARBA" id="ARBA00003784"/>
    </source>
</evidence>
<comment type="subcellular location">
    <subcellularLocation>
        <location evidence="14">Cell membrane</location>
        <topology evidence="14">Peripheral membrane protein</topology>
    </subcellularLocation>
    <subcellularLocation>
        <location evidence="2">Membrane</location>
    </subcellularLocation>
</comment>
<dbReference type="GO" id="GO:0005524">
    <property type="term" value="F:ATP binding"/>
    <property type="evidence" value="ECO:0007669"/>
    <property type="project" value="UniProtKB-UniRule"/>
</dbReference>
<feature type="site" description="Required for activity" evidence="14">
    <location>
        <position position="370"/>
    </location>
</feature>
<dbReference type="SUPFAM" id="SSF52540">
    <property type="entry name" value="P-loop containing nucleoside triphosphate hydrolases"/>
    <property type="match status" value="1"/>
</dbReference>
<dbReference type="Proteomes" id="UP000324924">
    <property type="component" value="Chromosome"/>
</dbReference>
<feature type="domain" description="ATPase F1/V1/A1 complex alpha/beta subunit nucleotide-binding" evidence="15">
    <location>
        <begin position="152"/>
        <end position="372"/>
    </location>
</feature>
<dbReference type="Gene3D" id="1.20.150.20">
    <property type="entry name" value="ATP synthase alpha/beta chain, C-terminal domain"/>
    <property type="match status" value="1"/>
</dbReference>
<evidence type="ECO:0000256" key="14">
    <source>
        <dbReference type="HAMAP-Rule" id="MF_01346"/>
    </source>
</evidence>
<dbReference type="PANTHER" id="PTHR48082:SF2">
    <property type="entry name" value="ATP SYNTHASE SUBUNIT ALPHA, MITOCHONDRIAL"/>
    <property type="match status" value="1"/>
</dbReference>
<dbReference type="SUPFAM" id="SSF50615">
    <property type="entry name" value="N-terminal domain of alpha and beta subunits of F1 ATP synthase"/>
    <property type="match status" value="1"/>
</dbReference>
<dbReference type="EC" id="7.1.2.2" evidence="14"/>
<evidence type="ECO:0000256" key="12">
    <source>
        <dbReference type="ARBA" id="ARBA00023310"/>
    </source>
</evidence>
<dbReference type="NCBIfam" id="NF009884">
    <property type="entry name" value="PRK13343.1"/>
    <property type="match status" value="1"/>
</dbReference>
<dbReference type="InterPro" id="IPR023366">
    <property type="entry name" value="ATP_synth_asu-like_sf"/>
</dbReference>
<evidence type="ECO:0000313" key="19">
    <source>
        <dbReference type="Proteomes" id="UP000324924"/>
    </source>
</evidence>
<dbReference type="InterPro" id="IPR005294">
    <property type="entry name" value="ATP_synth_F1_asu"/>
</dbReference>
<dbReference type="CDD" id="cd01132">
    <property type="entry name" value="F1-ATPase_alpha_CD"/>
    <property type="match status" value="1"/>
</dbReference>
<evidence type="ECO:0000256" key="13">
    <source>
        <dbReference type="ARBA" id="ARBA00026013"/>
    </source>
</evidence>
<evidence type="ECO:0000256" key="7">
    <source>
        <dbReference type="ARBA" id="ARBA00022840"/>
    </source>
</evidence>
<dbReference type="EMBL" id="CP043314">
    <property type="protein sequence ID" value="QEK38946.1"/>
    <property type="molecule type" value="Genomic_DNA"/>
</dbReference>
<dbReference type="InterPro" id="IPR000194">
    <property type="entry name" value="ATPase_F1/V1/A1_a/bsu_nucl-bd"/>
</dbReference>
<evidence type="ECO:0000256" key="8">
    <source>
        <dbReference type="ARBA" id="ARBA00022967"/>
    </source>
</evidence>
<dbReference type="KEGG" id="nabu:FZC36_00645"/>
<dbReference type="InterPro" id="IPR000793">
    <property type="entry name" value="ATP_synth_asu_C"/>
</dbReference>
<dbReference type="Gene3D" id="3.40.50.300">
    <property type="entry name" value="P-loop containing nucleotide triphosphate hydrolases"/>
    <property type="match status" value="1"/>
</dbReference>
<keyword evidence="9 14" id="KW-0406">Ion transport</keyword>
<evidence type="ECO:0000313" key="18">
    <source>
        <dbReference type="EMBL" id="QEK38946.1"/>
    </source>
</evidence>
<dbReference type="InterPro" id="IPR033732">
    <property type="entry name" value="ATP_synth_F1_a_nt-bd_dom"/>
</dbReference>
<comment type="subunit">
    <text evidence="13">F-type ATPases have 2 components, CF(1) - the catalytic core - and CF(0) - the membrane proton channel. CF(1) has five subunits: alpha(3), beta(3), gamma(1), delta(1), epsilon(1). CF(0) has four main subunits: a(1), b(1), b'(1) and c(9-12).</text>
</comment>
<accession>A0A5C0UFR7</accession>
<keyword evidence="10 14" id="KW-0472">Membrane</keyword>
<dbReference type="InterPro" id="IPR027417">
    <property type="entry name" value="P-loop_NTPase"/>
</dbReference>
<comment type="similarity">
    <text evidence="3 14">Belongs to the ATPase alpha/beta chains family.</text>
</comment>
<keyword evidence="19" id="KW-1185">Reference proteome</keyword>
<sequence length="508" mass="56605">MNKLNIESLVEEIESKIKNSKEAENIKSEEIGYVEEISDGIAIVSGLNNAVYGDLVKFSNNQKGWIVELLENYIKCVVLDSDPKVKVGMTLKSEEMPISTMVGKALLGRVVNALGEPLDGKGVIKSEFHRNVMSEAPGIMDRKNVNEPLYTGIKAIDTLIPIGLGQRELILGDRTTGKTSIAIDTILNQKRRHEEGNTIYCVYVCIGKKMSEVAKMVSYLESQGAMEYTTFVVASAADAGMLQYLAPYVGCSIGEYYRDNGENSLIVYDDLSKHAIAHRQMSLLLRRFPGREAYPGDVFFVHANLLERAACMSDENGGGSLTALPIIETLAGNISSYISTNVISITDGQIFLDKNLFLSGQRPAINTGVSVSRVGSSAQTKAMTKVAGMMKLELSQYAELKEFSRYLTDIDESTSRILNRGDAVTRILRQDLHELLTFEEEIIVIFGCNLGCFDKYDDKTIKKMEKKFLEVFWSKHPEVVSELKENKVITEDMSKKIKDFATYFRENF</sequence>
<evidence type="ECO:0000256" key="6">
    <source>
        <dbReference type="ARBA" id="ARBA00022781"/>
    </source>
</evidence>
<keyword evidence="4 14" id="KW-0813">Transport</keyword>
<dbReference type="RefSeq" id="WP_148972069.1">
    <property type="nucleotide sequence ID" value="NZ_CP043314.1"/>
</dbReference>
<protein>
    <recommendedName>
        <fullName evidence="14">ATP synthase subunit alpha</fullName>
        <ecNumber evidence="14">7.1.2.2</ecNumber>
    </recommendedName>
    <alternativeName>
        <fullName evidence="14">ATP synthase F1 sector subunit alpha</fullName>
    </alternativeName>
    <alternativeName>
        <fullName evidence="14">F-ATPase subunit alpha</fullName>
    </alternativeName>
</protein>
<keyword evidence="5 14" id="KW-0547">Nucleotide-binding</keyword>
<dbReference type="HAMAP" id="MF_01346">
    <property type="entry name" value="ATP_synth_alpha_bact"/>
    <property type="match status" value="1"/>
</dbReference>
<keyword evidence="6 14" id="KW-0375">Hydrogen ion transport</keyword>
<dbReference type="PANTHER" id="PTHR48082">
    <property type="entry name" value="ATP SYNTHASE SUBUNIT ALPHA, MITOCHONDRIAL"/>
    <property type="match status" value="1"/>
</dbReference>
<keyword evidence="11 14" id="KW-0139">CF(1)</keyword>
<dbReference type="InterPro" id="IPR036121">
    <property type="entry name" value="ATPase_F1/V1/A1_a/bsu_N_sf"/>
</dbReference>
<dbReference type="FunFam" id="3.40.50.300:FF:000002">
    <property type="entry name" value="ATP synthase subunit alpha"/>
    <property type="match status" value="1"/>
</dbReference>
<evidence type="ECO:0000256" key="11">
    <source>
        <dbReference type="ARBA" id="ARBA00023196"/>
    </source>
</evidence>
<evidence type="ECO:0000259" key="17">
    <source>
        <dbReference type="Pfam" id="PF02874"/>
    </source>
</evidence>
<dbReference type="OrthoDB" id="9803053at2"/>
<evidence type="ECO:0000256" key="3">
    <source>
        <dbReference type="ARBA" id="ARBA00008936"/>
    </source>
</evidence>
<evidence type="ECO:0000256" key="5">
    <source>
        <dbReference type="ARBA" id="ARBA00022741"/>
    </source>
</evidence>
<dbReference type="PROSITE" id="PS00152">
    <property type="entry name" value="ATPASE_ALPHA_BETA"/>
    <property type="match status" value="1"/>
</dbReference>
<keyword evidence="12 14" id="KW-0066">ATP synthesis</keyword>
<evidence type="ECO:0000256" key="4">
    <source>
        <dbReference type="ARBA" id="ARBA00022448"/>
    </source>
</evidence>
<comment type="catalytic activity">
    <reaction evidence="14">
        <text>ATP + H2O + 4 H(+)(in) = ADP + phosphate + 5 H(+)(out)</text>
        <dbReference type="Rhea" id="RHEA:57720"/>
        <dbReference type="ChEBI" id="CHEBI:15377"/>
        <dbReference type="ChEBI" id="CHEBI:15378"/>
        <dbReference type="ChEBI" id="CHEBI:30616"/>
        <dbReference type="ChEBI" id="CHEBI:43474"/>
        <dbReference type="ChEBI" id="CHEBI:456216"/>
        <dbReference type="EC" id="7.1.2.2"/>
    </reaction>
</comment>
<evidence type="ECO:0000259" key="15">
    <source>
        <dbReference type="Pfam" id="PF00006"/>
    </source>
</evidence>
<dbReference type="SUPFAM" id="SSF47917">
    <property type="entry name" value="C-terminal domain of alpha and beta subunits of F1 ATP synthase"/>
    <property type="match status" value="1"/>
</dbReference>
<keyword evidence="8 14" id="KW-1278">Translocase</keyword>
<keyword evidence="14" id="KW-1003">Cell membrane</keyword>
<name>A0A5C0UFR7_9PROT</name>